<dbReference type="PANTHER" id="PTHR40045:SF1">
    <property type="entry name" value="YQCI_YCGG FAMILY PROTEIN"/>
    <property type="match status" value="1"/>
</dbReference>
<proteinExistence type="predicted"/>
<reference evidence="1 4" key="3">
    <citation type="submission" date="2017-11" db="EMBL/GenBank/DDBJ databases">
        <title>Complete genome sequence of Serratia sp. ATCC 39006 LacA.</title>
        <authorList>
            <person name="Hampton H.G."/>
            <person name="Jackson S.A."/>
            <person name="Jauregui R."/>
            <person name="Poulter G.T.M."/>
            <person name="Salmond G.P.C."/>
            <person name="Fineran P.C."/>
        </authorList>
    </citation>
    <scope>NUCLEOTIDE SEQUENCE [LARGE SCALE GENOMIC DNA]</scope>
    <source>
        <strain evidence="1 4">ATCC 39006</strain>
    </source>
</reference>
<protein>
    <recommendedName>
        <fullName evidence="5">YqcI/YcgG family protein</fullName>
    </recommendedName>
</protein>
<dbReference type="KEGG" id="sera:Ser39006_001665"/>
<dbReference type="RefSeq" id="WP_021013898.1">
    <property type="nucleotide sequence ID" value="NZ_CP025084.1"/>
</dbReference>
<dbReference type="EMBL" id="CP025085">
    <property type="protein sequence ID" value="AUG98644.1"/>
    <property type="molecule type" value="Genomic_DNA"/>
</dbReference>
<accession>A0A2I5T273</accession>
<reference evidence="2" key="4">
    <citation type="submission" date="2017-11" db="EMBL/GenBank/DDBJ databases">
        <title>Complete genome sequence of Serratia sp. ATCC 39006.</title>
        <authorList>
            <person name="Hampton H.G."/>
            <person name="Jackson S.A."/>
            <person name="Jauregui R."/>
            <person name="Poulter G.T.M."/>
            <person name="Salmond G.P.C."/>
            <person name="Fineran P.C."/>
        </authorList>
    </citation>
    <scope>NUCLEOTIDE SEQUENCE</scope>
    <source>
        <strain evidence="2">ATCC 39006</strain>
    </source>
</reference>
<dbReference type="STRING" id="104623.Ser39006_00623"/>
<dbReference type="OrthoDB" id="112290at2"/>
<evidence type="ECO:0000313" key="4">
    <source>
        <dbReference type="Proteomes" id="UP000233778"/>
    </source>
</evidence>
<reference evidence="2 3" key="1">
    <citation type="journal article" date="2013" name="Genome Announc.">
        <title>Draft genome sequence of Serratia sp. strain ATCC 39006, a model bacterium for analysis of the biosynthesis and regulation of prodigiosin, a carbapenem, and gas vesicles.</title>
        <authorList>
            <person name="Fineran P.C."/>
            <person name="Iglesias Cans M.C."/>
            <person name="Ramsay J.P."/>
            <person name="Wilf N.M."/>
            <person name="Cossyleon D."/>
            <person name="McNeil M.B."/>
            <person name="Williamson N.R."/>
            <person name="Monson R.E."/>
            <person name="Becher S.A."/>
            <person name="Stanton J.A."/>
            <person name="Brugger K."/>
            <person name="Brown S.D."/>
            <person name="Salmond G.P."/>
        </authorList>
    </citation>
    <scope>NUCLEOTIDE SEQUENCE [LARGE SCALE GENOMIC DNA]</scope>
    <source>
        <strain evidence="2">ATCC 39006</strain>
        <strain evidence="3">ATCC 39006 / SC 11482</strain>
    </source>
</reference>
<organism evidence="2 3">
    <name type="scientific">Serratia sp. (strain ATCC 39006)</name>
    <name type="common">Prodigiosinella confusarubida</name>
    <dbReference type="NCBI Taxonomy" id="104623"/>
    <lineage>
        <taxon>Bacteria</taxon>
        <taxon>Pseudomonadati</taxon>
        <taxon>Pseudomonadota</taxon>
        <taxon>Gammaproteobacteria</taxon>
        <taxon>Enterobacterales</taxon>
        <taxon>Pectobacteriaceae</taxon>
        <taxon>Prodigiosinella</taxon>
    </lineage>
</organism>
<gene>
    <name evidence="1" type="ORF">CWC46_01665</name>
    <name evidence="2" type="ORF">Ser39006_001665</name>
</gene>
<dbReference type="InterPro" id="IPR014988">
    <property type="entry name" value="Uncharacterised_YqcI/YcgG"/>
</dbReference>
<dbReference type="KEGG" id="serq:CWC46_01665"/>
<dbReference type="Pfam" id="PF08892">
    <property type="entry name" value="YqcI_YcgG"/>
    <property type="match status" value="1"/>
</dbReference>
<name>A0A2I5T273_SERS3</name>
<evidence type="ECO:0008006" key="5">
    <source>
        <dbReference type="Google" id="ProtNLM"/>
    </source>
</evidence>
<dbReference type="Proteomes" id="UP000017700">
    <property type="component" value="Chromosome"/>
</dbReference>
<reference evidence="2" key="2">
    <citation type="submission" date="2013-09" db="EMBL/GenBank/DDBJ databases">
        <authorList>
            <person name="Wang G."/>
            <person name="Yang Y."/>
            <person name="Su Y."/>
        </authorList>
    </citation>
    <scope>NUCLEOTIDE SEQUENCE</scope>
    <source>
        <strain evidence="2">ATCC 39006</strain>
    </source>
</reference>
<dbReference type="AlphaFoldDB" id="A0A2I5T273"/>
<dbReference type="PANTHER" id="PTHR40045">
    <property type="entry name" value="YCGG FAMILY PROTEIN"/>
    <property type="match status" value="1"/>
</dbReference>
<sequence>MELKITAGKLHQQSDIQMIARDYLPGQMQEDWSIKAYSEFNNILNNGHFPCLFGRHAFKNTSLIFTFVTQQNPQSDLINSMMNYTKFVRDVPVKQRLYSPLVLFFEKQDFQCLAQEHAFAWSQLQMIHDNDPANWPDNIPSEPDNHLWSFCFNGIELFINISCPHHLKLKSRNLGSHIVFIINPRKNFDILASNQDEKGIKVRERIRNRVCNYNNGIVPDELGFFGSSHNYEWRQYQLNEPGDTVLQRCPLVIKPKKNNEEIA</sequence>
<evidence type="ECO:0000313" key="3">
    <source>
        <dbReference type="Proteomes" id="UP000017700"/>
    </source>
</evidence>
<evidence type="ECO:0000313" key="1">
    <source>
        <dbReference type="EMBL" id="AUG98644.1"/>
    </source>
</evidence>
<dbReference type="Proteomes" id="UP000233778">
    <property type="component" value="Chromosome"/>
</dbReference>
<dbReference type="EMBL" id="CP025084">
    <property type="protein sequence ID" value="AUH02959.1"/>
    <property type="molecule type" value="Genomic_DNA"/>
</dbReference>
<evidence type="ECO:0000313" key="2">
    <source>
        <dbReference type="EMBL" id="AUH02959.1"/>
    </source>
</evidence>
<keyword evidence="3" id="KW-1185">Reference proteome</keyword>